<accession>A0A2N8U2I1</accession>
<protein>
    <submittedName>
        <fullName evidence="2">Endonuclease MutS2</fullName>
    </submittedName>
    <submittedName>
        <fullName evidence="3">Smr/MutS family protein</fullName>
    </submittedName>
</protein>
<dbReference type="PROSITE" id="PS50828">
    <property type="entry name" value="SMR"/>
    <property type="match status" value="1"/>
</dbReference>
<dbReference type="InterPro" id="IPR036063">
    <property type="entry name" value="Smr_dom_sf"/>
</dbReference>
<feature type="domain" description="Smr" evidence="1">
    <location>
        <begin position="21"/>
        <end position="92"/>
    </location>
</feature>
<evidence type="ECO:0000313" key="5">
    <source>
        <dbReference type="Proteomes" id="UP000596039"/>
    </source>
</evidence>
<dbReference type="Proteomes" id="UP000596039">
    <property type="component" value="Chromosome"/>
</dbReference>
<name>A0A2N8U2I1_MYCBV</name>
<sequence>MSKKSRNNTIQYDNNDYSNIVDLHGFTIAEALTQVQLSLANAYESDFYYDYVTIITGKGQGAILANIEEYLRDANYDYDISDDGASIKKVLV</sequence>
<dbReference type="RefSeq" id="WP_101456702.1">
    <property type="nucleotide sequence ID" value="NZ_CP058432.1"/>
</dbReference>
<keyword evidence="2" id="KW-0378">Hydrolase</keyword>
<organism evidence="2 4">
    <name type="scientific">Mycoplasmopsis bovis</name>
    <name type="common">Mycoplasma bovis</name>
    <dbReference type="NCBI Taxonomy" id="28903"/>
    <lineage>
        <taxon>Bacteria</taxon>
        <taxon>Bacillati</taxon>
        <taxon>Mycoplasmatota</taxon>
        <taxon>Mycoplasmoidales</taxon>
        <taxon>Metamycoplasmataceae</taxon>
        <taxon>Mycoplasmopsis</taxon>
    </lineage>
</organism>
<dbReference type="EMBL" id="CP058496">
    <property type="protein sequence ID" value="WHO15398.1"/>
    <property type="molecule type" value="Genomic_DNA"/>
</dbReference>
<evidence type="ECO:0000313" key="2">
    <source>
        <dbReference type="EMBL" id="SBO46221.1"/>
    </source>
</evidence>
<dbReference type="Proteomes" id="UP000233776">
    <property type="component" value="Chromosome I"/>
</dbReference>
<dbReference type="InterPro" id="IPR002625">
    <property type="entry name" value="Smr_dom"/>
</dbReference>
<evidence type="ECO:0000259" key="1">
    <source>
        <dbReference type="PROSITE" id="PS50828"/>
    </source>
</evidence>
<reference evidence="3 5" key="2">
    <citation type="journal article" date="2020" name="Vet. Res.">
        <title>Phylogenomic analysis of Mycoplasma bovis from Belgian veal, dairy and beef herds.</title>
        <authorList>
            <person name="Bokma J."/>
            <person name="Vereecke N."/>
            <person name="De Bleecker K."/>
            <person name="Callens J."/>
            <person name="Ribbens S."/>
            <person name="Nauwynck H."/>
            <person name="Haesebrouck F."/>
            <person name="Theuns S."/>
            <person name="Boyen F."/>
            <person name="Pardon B."/>
        </authorList>
    </citation>
    <scope>NUCLEOTIDE SEQUENCE [LARGE SCALE GENOMIC DNA]</scope>
    <source>
        <strain evidence="3 5">Mb222</strain>
    </source>
</reference>
<keyword evidence="2" id="KW-0540">Nuclease</keyword>
<dbReference type="STRING" id="28903.B0W43_02450"/>
<evidence type="ECO:0000313" key="4">
    <source>
        <dbReference type="Proteomes" id="UP000233776"/>
    </source>
</evidence>
<dbReference type="GO" id="GO:0004519">
    <property type="term" value="F:endonuclease activity"/>
    <property type="evidence" value="ECO:0007669"/>
    <property type="project" value="UniProtKB-KW"/>
</dbReference>
<proteinExistence type="predicted"/>
<dbReference type="EMBL" id="LT578453">
    <property type="protein sequence ID" value="SBO46221.1"/>
    <property type="molecule type" value="Genomic_DNA"/>
</dbReference>
<evidence type="ECO:0000313" key="3">
    <source>
        <dbReference type="EMBL" id="WHO15398.1"/>
    </source>
</evidence>
<dbReference type="Pfam" id="PF01713">
    <property type="entry name" value="Smr"/>
    <property type="match status" value="1"/>
</dbReference>
<reference evidence="3" key="3">
    <citation type="submission" date="2021-04" db="EMBL/GenBank/DDBJ databases">
        <authorList>
            <person name="Vereecke N."/>
            <person name="Bokma J."/>
        </authorList>
    </citation>
    <scope>NUCLEOTIDE SEQUENCE</scope>
    <source>
        <strain evidence="3">Mb222</strain>
    </source>
</reference>
<dbReference type="SUPFAM" id="SSF160443">
    <property type="entry name" value="SMR domain-like"/>
    <property type="match status" value="1"/>
</dbReference>
<dbReference type="AlphaFoldDB" id="A0A2N8U2I1"/>
<reference evidence="2 4" key="1">
    <citation type="submission" date="2016-06" db="EMBL/GenBank/DDBJ databases">
        <authorList>
            <person name="Kjaerup R.B."/>
            <person name="Dalgaard T.S."/>
            <person name="Juul-Madsen H.R."/>
        </authorList>
    </citation>
    <scope>NUCLEOTIDE SEQUENCE [LARGE SCALE GENOMIC DNA]</scope>
    <source>
        <strain evidence="2">JF4278</strain>
    </source>
</reference>
<keyword evidence="2" id="KW-0255">Endonuclease</keyword>
<keyword evidence="5" id="KW-1185">Reference proteome</keyword>
<dbReference type="Gene3D" id="3.30.1370.110">
    <property type="match status" value="1"/>
</dbReference>
<gene>
    <name evidence="2" type="primary">mutS2</name>
    <name evidence="3" type="ORF">HYD69_01800</name>
    <name evidence="2" type="ORF">MBOVJF4278_00448</name>
</gene>